<evidence type="ECO:0000313" key="2">
    <source>
        <dbReference type="EMBL" id="RHN41809.1"/>
    </source>
</evidence>
<comment type="caution">
    <text evidence="2">The sequence shown here is derived from an EMBL/GenBank/DDBJ whole genome shotgun (WGS) entry which is preliminary data.</text>
</comment>
<dbReference type="Proteomes" id="UP000265566">
    <property type="component" value="Chromosome 8"/>
</dbReference>
<evidence type="ECO:0000256" key="1">
    <source>
        <dbReference type="SAM" id="MobiDB-lite"/>
    </source>
</evidence>
<name>A0A396GL02_MEDTR</name>
<feature type="region of interest" description="Disordered" evidence="1">
    <location>
        <begin position="26"/>
        <end position="72"/>
    </location>
</feature>
<reference evidence="3" key="1">
    <citation type="journal article" date="2018" name="Nat. Plants">
        <title>Whole-genome landscape of Medicago truncatula symbiotic genes.</title>
        <authorList>
            <person name="Pecrix Y."/>
            <person name="Staton S.E."/>
            <person name="Sallet E."/>
            <person name="Lelandais-Briere C."/>
            <person name="Moreau S."/>
            <person name="Carrere S."/>
            <person name="Blein T."/>
            <person name="Jardinaud M.F."/>
            <person name="Latrasse D."/>
            <person name="Zouine M."/>
            <person name="Zahm M."/>
            <person name="Kreplak J."/>
            <person name="Mayjonade B."/>
            <person name="Satge C."/>
            <person name="Perez M."/>
            <person name="Cauet S."/>
            <person name="Marande W."/>
            <person name="Chantry-Darmon C."/>
            <person name="Lopez-Roques C."/>
            <person name="Bouchez O."/>
            <person name="Berard A."/>
            <person name="Debelle F."/>
            <person name="Munos S."/>
            <person name="Bendahmane A."/>
            <person name="Berges H."/>
            <person name="Niebel A."/>
            <person name="Buitink J."/>
            <person name="Frugier F."/>
            <person name="Benhamed M."/>
            <person name="Crespi M."/>
            <person name="Gouzy J."/>
            <person name="Gamas P."/>
        </authorList>
    </citation>
    <scope>NUCLEOTIDE SEQUENCE [LARGE SCALE GENOMIC DNA]</scope>
    <source>
        <strain evidence="3">cv. Jemalong A17</strain>
    </source>
</reference>
<dbReference type="AlphaFoldDB" id="A0A396GL02"/>
<protein>
    <submittedName>
        <fullName evidence="2">Uncharacterized protein</fullName>
    </submittedName>
</protein>
<sequence>MSDSSPASTEPATMVANSLAFAPGDSVCSGHSISKQNRRSSTRNMNSFTPSISTCNKTPFSGSHGHSVLNSI</sequence>
<accession>A0A396GL02</accession>
<feature type="compositionally biased region" description="Polar residues" evidence="1">
    <location>
        <begin position="42"/>
        <end position="61"/>
    </location>
</feature>
<evidence type="ECO:0000313" key="3">
    <source>
        <dbReference type="Proteomes" id="UP000265566"/>
    </source>
</evidence>
<gene>
    <name evidence="2" type="ORF">MtrunA17_Chr8g0370011</name>
</gene>
<proteinExistence type="predicted"/>
<dbReference type="Gramene" id="rna48170">
    <property type="protein sequence ID" value="RHN41809.1"/>
    <property type="gene ID" value="gene48170"/>
</dbReference>
<organism evidence="2 3">
    <name type="scientific">Medicago truncatula</name>
    <name type="common">Barrel medic</name>
    <name type="synonym">Medicago tribuloides</name>
    <dbReference type="NCBI Taxonomy" id="3880"/>
    <lineage>
        <taxon>Eukaryota</taxon>
        <taxon>Viridiplantae</taxon>
        <taxon>Streptophyta</taxon>
        <taxon>Embryophyta</taxon>
        <taxon>Tracheophyta</taxon>
        <taxon>Spermatophyta</taxon>
        <taxon>Magnoliopsida</taxon>
        <taxon>eudicotyledons</taxon>
        <taxon>Gunneridae</taxon>
        <taxon>Pentapetalae</taxon>
        <taxon>rosids</taxon>
        <taxon>fabids</taxon>
        <taxon>Fabales</taxon>
        <taxon>Fabaceae</taxon>
        <taxon>Papilionoideae</taxon>
        <taxon>50 kb inversion clade</taxon>
        <taxon>NPAAA clade</taxon>
        <taxon>Hologalegina</taxon>
        <taxon>IRL clade</taxon>
        <taxon>Trifolieae</taxon>
        <taxon>Medicago</taxon>
    </lineage>
</organism>
<dbReference type="EMBL" id="PSQE01000008">
    <property type="protein sequence ID" value="RHN41809.1"/>
    <property type="molecule type" value="Genomic_DNA"/>
</dbReference>